<sequence>MAAILLLVSLTLGAQESDHNRLAVRADYPWQSNLGVEASILPILYGDNQTIFYLRPQADILVNNRWYTALSLPVYVRLPLTIQDTVPCAIAQGDINLNGAWISQTNQGQHRVSLNWTIPTGLSKALAEAHDSIPTGGTLHRFDLSWHYTRYTDPVSLTVGVNLGSTIPGTLDDKPYWEPASAGLSLGTALLMNRWVALQCNLSQSLSLPPRSESQWLSDYIQYDARLSCGLWYTEQNNTFSIELSKNMANPLEGLGISVQYNYSFKPKKK</sequence>
<protein>
    <submittedName>
        <fullName evidence="1">Uncharacterized protein</fullName>
    </submittedName>
</protein>
<reference evidence="1" key="1">
    <citation type="journal article" date="2020" name="mSystems">
        <title>Genome- and Community-Level Interaction Insights into Carbon Utilization and Element Cycling Functions of Hydrothermarchaeota in Hydrothermal Sediment.</title>
        <authorList>
            <person name="Zhou Z."/>
            <person name="Liu Y."/>
            <person name="Xu W."/>
            <person name="Pan J."/>
            <person name="Luo Z.H."/>
            <person name="Li M."/>
        </authorList>
    </citation>
    <scope>NUCLEOTIDE SEQUENCE [LARGE SCALE GENOMIC DNA]</scope>
    <source>
        <strain evidence="1">SpSt-503</strain>
    </source>
</reference>
<evidence type="ECO:0000313" key="1">
    <source>
        <dbReference type="EMBL" id="HFH28566.1"/>
    </source>
</evidence>
<dbReference type="EMBL" id="DSVL01000108">
    <property type="protein sequence ID" value="HFH28566.1"/>
    <property type="molecule type" value="Genomic_DNA"/>
</dbReference>
<comment type="caution">
    <text evidence="1">The sequence shown here is derived from an EMBL/GenBank/DDBJ whole genome shotgun (WGS) entry which is preliminary data.</text>
</comment>
<organism evidence="1">
    <name type="scientific">Gracilinema caldarium</name>
    <dbReference type="NCBI Taxonomy" id="215591"/>
    <lineage>
        <taxon>Bacteria</taxon>
        <taxon>Pseudomonadati</taxon>
        <taxon>Spirochaetota</taxon>
        <taxon>Spirochaetia</taxon>
        <taxon>Spirochaetales</taxon>
        <taxon>Breznakiellaceae</taxon>
        <taxon>Gracilinema</taxon>
    </lineage>
</organism>
<dbReference type="AlphaFoldDB" id="A0A7C3IPC4"/>
<name>A0A7C3IPC4_9SPIR</name>
<accession>A0A7C3IPC4</accession>
<gene>
    <name evidence="1" type="ORF">ENS59_03515</name>
</gene>
<proteinExistence type="predicted"/>